<dbReference type="AlphaFoldDB" id="A0A699X7N0"/>
<name>A0A699X7N0_TANCI</name>
<dbReference type="EMBL" id="BKCJ011821935">
    <property type="protein sequence ID" value="GFD55795.1"/>
    <property type="molecule type" value="Genomic_DNA"/>
</dbReference>
<comment type="caution">
    <text evidence="2">The sequence shown here is derived from an EMBL/GenBank/DDBJ whole genome shotgun (WGS) entry which is preliminary data.</text>
</comment>
<feature type="non-terminal residue" evidence="2">
    <location>
        <position position="1"/>
    </location>
</feature>
<protein>
    <submittedName>
        <fullName evidence="2">Uncharacterized protein</fullName>
    </submittedName>
</protein>
<evidence type="ECO:0000256" key="1">
    <source>
        <dbReference type="SAM" id="MobiDB-lite"/>
    </source>
</evidence>
<gene>
    <name evidence="2" type="ORF">Tci_927764</name>
</gene>
<accession>A0A699X7N0</accession>
<feature type="region of interest" description="Disordered" evidence="1">
    <location>
        <begin position="42"/>
        <end position="62"/>
    </location>
</feature>
<proteinExistence type="predicted"/>
<reference evidence="2" key="1">
    <citation type="journal article" date="2019" name="Sci. Rep.">
        <title>Draft genome of Tanacetum cinerariifolium, the natural source of mosquito coil.</title>
        <authorList>
            <person name="Yamashiro T."/>
            <person name="Shiraishi A."/>
            <person name="Satake H."/>
            <person name="Nakayama K."/>
        </authorList>
    </citation>
    <scope>NUCLEOTIDE SEQUENCE</scope>
</reference>
<organism evidence="2">
    <name type="scientific">Tanacetum cinerariifolium</name>
    <name type="common">Dalmatian daisy</name>
    <name type="synonym">Chrysanthemum cinerariifolium</name>
    <dbReference type="NCBI Taxonomy" id="118510"/>
    <lineage>
        <taxon>Eukaryota</taxon>
        <taxon>Viridiplantae</taxon>
        <taxon>Streptophyta</taxon>
        <taxon>Embryophyta</taxon>
        <taxon>Tracheophyta</taxon>
        <taxon>Spermatophyta</taxon>
        <taxon>Magnoliopsida</taxon>
        <taxon>eudicotyledons</taxon>
        <taxon>Gunneridae</taxon>
        <taxon>Pentapetalae</taxon>
        <taxon>asterids</taxon>
        <taxon>campanulids</taxon>
        <taxon>Asterales</taxon>
        <taxon>Asteraceae</taxon>
        <taxon>Asteroideae</taxon>
        <taxon>Anthemideae</taxon>
        <taxon>Anthemidinae</taxon>
        <taxon>Tanacetum</taxon>
    </lineage>
</organism>
<sequence length="62" mass="6463">SDEVRFFTVFALGTLAASPSGKSVSVEIDDLRHLAIVLGPAKEATPNIKDDTGSQGDPVPKP</sequence>
<evidence type="ECO:0000313" key="2">
    <source>
        <dbReference type="EMBL" id="GFD55795.1"/>
    </source>
</evidence>